<dbReference type="PANTHER" id="PTHR34473:SF2">
    <property type="entry name" value="UPF0699 TRANSMEMBRANE PROTEIN YDBT"/>
    <property type="match status" value="1"/>
</dbReference>
<feature type="transmembrane region" description="Helical" evidence="1">
    <location>
        <begin position="189"/>
        <end position="214"/>
    </location>
</feature>
<keyword evidence="1" id="KW-1133">Transmembrane helix</keyword>
<feature type="domain" description="YdbS-like PH" evidence="2">
    <location>
        <begin position="261"/>
        <end position="338"/>
    </location>
</feature>
<evidence type="ECO:0000256" key="1">
    <source>
        <dbReference type="SAM" id="Phobius"/>
    </source>
</evidence>
<evidence type="ECO:0000313" key="3">
    <source>
        <dbReference type="EMBL" id="MBD8033794.1"/>
    </source>
</evidence>
<feature type="transmembrane region" description="Helical" evidence="1">
    <location>
        <begin position="366"/>
        <end position="385"/>
    </location>
</feature>
<accession>A0ABR8XPC1</accession>
<feature type="transmembrane region" description="Helical" evidence="1">
    <location>
        <begin position="234"/>
        <end position="261"/>
    </location>
</feature>
<dbReference type="PANTHER" id="PTHR34473">
    <property type="entry name" value="UPF0699 TRANSMEMBRANE PROTEIN YDBS"/>
    <property type="match status" value="1"/>
</dbReference>
<sequence>MSNEKYKLHPVTAVINVVKALKDLFIPIVIIIVANGFNFNLDFRSETFFSEMIPLFILVIVVFGTMVNGLIKWWTFVYWYEDSELRVEYGLFVKKKRYIPFDRIQNLNYKEGIFHRLFKLVQVQVETAGSKSGKPEAELTAVTRAAADDVEIQMKKAKQKTPIESELMEVVEEEESPSTILHKMKVPELLLLASTSSGIGVVLAGVFAVLSQFAEFIPFDAIYDEVAFLMEYSFIAAMILIALALMVAWVISVGITFLNYYSFTVSKQQNRLIITRGLIEKKRVTIPINRVQAIKLVENPFQQMLGLASIAVESAGGGFSGEADKKIILFPLIAKKEALKPLAELFPEYDFQLAKVIQPPKKALPFFYRIDFIWLVPLIAAISYFFYPYGLLSLLLVLPIILLGIWQFKTTGYTLEGQQITIVSRIFSRVTFFALKKRVQVTQGSQTYFQKRRKIGSAKIVVMSGMTGASATVRNIDQEEVEKILTWYEY</sequence>
<keyword evidence="1" id="KW-0812">Transmembrane</keyword>
<dbReference type="EMBL" id="JACSPW010000010">
    <property type="protein sequence ID" value="MBD8033794.1"/>
    <property type="molecule type" value="Genomic_DNA"/>
</dbReference>
<comment type="caution">
    <text evidence="3">The sequence shown here is derived from an EMBL/GenBank/DDBJ whole genome shotgun (WGS) entry which is preliminary data.</text>
</comment>
<dbReference type="PIRSF" id="PIRSF026631">
    <property type="entry name" value="UCP026631"/>
    <property type="match status" value="1"/>
</dbReference>
<feature type="domain" description="YdbS-like PH" evidence="2">
    <location>
        <begin position="73"/>
        <end position="145"/>
    </location>
</feature>
<dbReference type="Pfam" id="PF03703">
    <property type="entry name" value="bPH_2"/>
    <property type="match status" value="3"/>
</dbReference>
<feature type="transmembrane region" description="Helical" evidence="1">
    <location>
        <begin position="21"/>
        <end position="41"/>
    </location>
</feature>
<keyword evidence="1" id="KW-0472">Membrane</keyword>
<dbReference type="InterPro" id="IPR014529">
    <property type="entry name" value="UCP026631"/>
</dbReference>
<evidence type="ECO:0000313" key="4">
    <source>
        <dbReference type="Proteomes" id="UP000600565"/>
    </source>
</evidence>
<feature type="domain" description="YdbS-like PH" evidence="2">
    <location>
        <begin position="409"/>
        <end position="488"/>
    </location>
</feature>
<keyword evidence="4" id="KW-1185">Reference proteome</keyword>
<dbReference type="Proteomes" id="UP000600565">
    <property type="component" value="Unassembled WGS sequence"/>
</dbReference>
<feature type="transmembrane region" description="Helical" evidence="1">
    <location>
        <begin position="53"/>
        <end position="71"/>
    </location>
</feature>
<name>A0ABR8XPC1_9BACL</name>
<protein>
    <submittedName>
        <fullName evidence="3">PH domain-containing protein</fullName>
    </submittedName>
</protein>
<dbReference type="InterPro" id="IPR005182">
    <property type="entry name" value="YdbS-like_PH"/>
</dbReference>
<evidence type="ECO:0000259" key="2">
    <source>
        <dbReference type="Pfam" id="PF03703"/>
    </source>
</evidence>
<proteinExistence type="predicted"/>
<reference evidence="3 4" key="1">
    <citation type="submission" date="2020-08" db="EMBL/GenBank/DDBJ databases">
        <title>A Genomic Blueprint of the Chicken Gut Microbiome.</title>
        <authorList>
            <person name="Gilroy R."/>
            <person name="Ravi A."/>
            <person name="Getino M."/>
            <person name="Pursley I."/>
            <person name="Horton D.L."/>
            <person name="Alikhan N.-F."/>
            <person name="Baker D."/>
            <person name="Gharbi K."/>
            <person name="Hall N."/>
            <person name="Watson M."/>
            <person name="Adriaenssens E.M."/>
            <person name="Foster-Nyarko E."/>
            <person name="Jarju S."/>
            <person name="Secka A."/>
            <person name="Antonio M."/>
            <person name="Oren A."/>
            <person name="Chaudhuri R."/>
            <person name="La Ragione R.M."/>
            <person name="Hildebrand F."/>
            <person name="Pallen M.J."/>
        </authorList>
    </citation>
    <scope>NUCLEOTIDE SEQUENCE [LARGE SCALE GENOMIC DNA]</scope>
    <source>
        <strain evidence="3 4">Sa1YVA6</strain>
    </source>
</reference>
<gene>
    <name evidence="3" type="ORF">H9632_12010</name>
</gene>
<organism evidence="3 4">
    <name type="scientific">Solibacillus merdavium</name>
    <dbReference type="NCBI Taxonomy" id="2762218"/>
    <lineage>
        <taxon>Bacteria</taxon>
        <taxon>Bacillati</taxon>
        <taxon>Bacillota</taxon>
        <taxon>Bacilli</taxon>
        <taxon>Bacillales</taxon>
        <taxon>Caryophanaceae</taxon>
        <taxon>Solibacillus</taxon>
    </lineage>
</organism>